<dbReference type="InterPro" id="IPR002563">
    <property type="entry name" value="Flavin_Rdtase-like_dom"/>
</dbReference>
<dbReference type="SUPFAM" id="SSF50475">
    <property type="entry name" value="FMN-binding split barrel"/>
    <property type="match status" value="1"/>
</dbReference>
<comment type="caution">
    <text evidence="3">The sequence shown here is derived from an EMBL/GenBank/DDBJ whole genome shotgun (WGS) entry which is preliminary data.</text>
</comment>
<proteinExistence type="predicted"/>
<dbReference type="RefSeq" id="WP_344528845.1">
    <property type="nucleotide sequence ID" value="NZ_BAAAUG010000177.1"/>
</dbReference>
<accession>A0ABP6NCC7</accession>
<dbReference type="EMBL" id="BAAAUG010000177">
    <property type="protein sequence ID" value="GAA3143533.1"/>
    <property type="molecule type" value="Genomic_DNA"/>
</dbReference>
<organism evidence="3 4">
    <name type="scientific">Streptomyces rectiviolaceus</name>
    <dbReference type="NCBI Taxonomy" id="332591"/>
    <lineage>
        <taxon>Bacteria</taxon>
        <taxon>Bacillati</taxon>
        <taxon>Actinomycetota</taxon>
        <taxon>Actinomycetes</taxon>
        <taxon>Kitasatosporales</taxon>
        <taxon>Streptomycetaceae</taxon>
        <taxon>Streptomyces</taxon>
    </lineage>
</organism>
<reference evidence="4" key="1">
    <citation type="journal article" date="2019" name="Int. J. Syst. Evol. Microbiol.">
        <title>The Global Catalogue of Microorganisms (GCM) 10K type strain sequencing project: providing services to taxonomists for standard genome sequencing and annotation.</title>
        <authorList>
            <consortium name="The Broad Institute Genomics Platform"/>
            <consortium name="The Broad Institute Genome Sequencing Center for Infectious Disease"/>
            <person name="Wu L."/>
            <person name="Ma J."/>
        </authorList>
    </citation>
    <scope>NUCLEOTIDE SEQUENCE [LARGE SCALE GENOMIC DNA]</scope>
    <source>
        <strain evidence="4">JCM 9092</strain>
    </source>
</reference>
<keyword evidence="4" id="KW-1185">Reference proteome</keyword>
<evidence type="ECO:0000256" key="1">
    <source>
        <dbReference type="ARBA" id="ARBA00023002"/>
    </source>
</evidence>
<sequence>MSGAGELLTGADELLDNTRQPAAPPALTARAAHPDAGAARRAFRQTAGRFPTGVTVVSTVVDGQPHGTTVNSFTTVSMDPLLVLVSLGRSSRLHDHVLNGWRFAVTVLSDRQEGDARWFADPARPVGREAFGGRPWSAAPYSGAPVLLDGVAYFDCAVEDAHPAGDHTLLLGRAESFGVLSDRPALLFSDSRFAPRKERP</sequence>
<dbReference type="InterPro" id="IPR050268">
    <property type="entry name" value="NADH-dep_flavin_reductase"/>
</dbReference>
<dbReference type="Pfam" id="PF01613">
    <property type="entry name" value="Flavin_Reduct"/>
    <property type="match status" value="1"/>
</dbReference>
<name>A0ABP6NCC7_9ACTN</name>
<evidence type="ECO:0000259" key="2">
    <source>
        <dbReference type="SMART" id="SM00903"/>
    </source>
</evidence>
<dbReference type="Proteomes" id="UP001501637">
    <property type="component" value="Unassembled WGS sequence"/>
</dbReference>
<dbReference type="SMART" id="SM00903">
    <property type="entry name" value="Flavin_Reduct"/>
    <property type="match status" value="1"/>
</dbReference>
<evidence type="ECO:0000313" key="3">
    <source>
        <dbReference type="EMBL" id="GAA3143533.1"/>
    </source>
</evidence>
<dbReference type="Gene3D" id="2.30.110.10">
    <property type="entry name" value="Electron Transport, Fmn-binding Protein, Chain A"/>
    <property type="match status" value="1"/>
</dbReference>
<protein>
    <recommendedName>
        <fullName evidence="2">Flavin reductase like domain-containing protein</fullName>
    </recommendedName>
</protein>
<gene>
    <name evidence="3" type="ORF">GCM10010449_73870</name>
</gene>
<dbReference type="InterPro" id="IPR012349">
    <property type="entry name" value="Split_barrel_FMN-bd"/>
</dbReference>
<evidence type="ECO:0000313" key="4">
    <source>
        <dbReference type="Proteomes" id="UP001501637"/>
    </source>
</evidence>
<feature type="domain" description="Flavin reductase like" evidence="2">
    <location>
        <begin position="47"/>
        <end position="195"/>
    </location>
</feature>
<dbReference type="PANTHER" id="PTHR30466">
    <property type="entry name" value="FLAVIN REDUCTASE"/>
    <property type="match status" value="1"/>
</dbReference>
<dbReference type="PANTHER" id="PTHR30466:SF1">
    <property type="entry name" value="FMN REDUCTASE (NADH) RUTF"/>
    <property type="match status" value="1"/>
</dbReference>
<keyword evidence="1" id="KW-0560">Oxidoreductase</keyword>